<dbReference type="AlphaFoldDB" id="A0A367JG69"/>
<dbReference type="SMART" id="SM00320">
    <property type="entry name" value="WD40"/>
    <property type="match status" value="3"/>
</dbReference>
<name>A0A367JG69_RHIST</name>
<dbReference type="InterPro" id="IPR036322">
    <property type="entry name" value="WD40_repeat_dom_sf"/>
</dbReference>
<dbReference type="Pfam" id="PF21032">
    <property type="entry name" value="PROPPIN"/>
    <property type="match status" value="1"/>
</dbReference>
<dbReference type="Gene3D" id="2.130.10.10">
    <property type="entry name" value="YVTN repeat-like/Quinoprotein amine dehydrogenase"/>
    <property type="match status" value="1"/>
</dbReference>
<dbReference type="InterPro" id="IPR048720">
    <property type="entry name" value="PROPPIN"/>
</dbReference>
<evidence type="ECO:0000313" key="4">
    <source>
        <dbReference type="EMBL" id="RCH88943.1"/>
    </source>
</evidence>
<evidence type="ECO:0000256" key="1">
    <source>
        <dbReference type="ARBA" id="ARBA00022574"/>
    </source>
</evidence>
<dbReference type="GO" id="GO:0005737">
    <property type="term" value="C:cytoplasm"/>
    <property type="evidence" value="ECO:0007669"/>
    <property type="project" value="UniProtKB-ARBA"/>
</dbReference>
<reference evidence="4 5" key="1">
    <citation type="journal article" date="2018" name="G3 (Bethesda)">
        <title>Phylogenetic and Phylogenomic Definition of Rhizopus Species.</title>
        <authorList>
            <person name="Gryganskyi A.P."/>
            <person name="Golan J."/>
            <person name="Dolatabadi S."/>
            <person name="Mondo S."/>
            <person name="Robb S."/>
            <person name="Idnurm A."/>
            <person name="Muszewska A."/>
            <person name="Steczkiewicz K."/>
            <person name="Masonjones S."/>
            <person name="Liao H.L."/>
            <person name="Gajdeczka M.T."/>
            <person name="Anike F."/>
            <person name="Vuek A."/>
            <person name="Anishchenko I.M."/>
            <person name="Voigt K."/>
            <person name="de Hoog G.S."/>
            <person name="Smith M.E."/>
            <person name="Heitman J."/>
            <person name="Vilgalys R."/>
            <person name="Stajich J.E."/>
        </authorList>
    </citation>
    <scope>NUCLEOTIDE SEQUENCE [LARGE SCALE GENOMIC DNA]</scope>
    <source>
        <strain evidence="4 5">LSU 92-RS-03</strain>
    </source>
</reference>
<dbReference type="Proteomes" id="UP000253551">
    <property type="component" value="Unassembled WGS sequence"/>
</dbReference>
<organism evidence="4 5">
    <name type="scientific">Rhizopus stolonifer</name>
    <name type="common">Rhizopus nigricans</name>
    <dbReference type="NCBI Taxonomy" id="4846"/>
    <lineage>
        <taxon>Eukaryota</taxon>
        <taxon>Fungi</taxon>
        <taxon>Fungi incertae sedis</taxon>
        <taxon>Mucoromycota</taxon>
        <taxon>Mucoromycotina</taxon>
        <taxon>Mucoromycetes</taxon>
        <taxon>Mucorales</taxon>
        <taxon>Mucorineae</taxon>
        <taxon>Rhizopodaceae</taxon>
        <taxon>Rhizopus</taxon>
    </lineage>
</organism>
<sequence>MTLTTATSYDLKKAHDDNQILCVNFNQDFSCISVGTATGYRIYHCDPFQKFYSKLGDDVSISEMLFSTSLVALVGADHQHTCKNLRLINTKRETTICELNFYSAILTVKMNRKRLIVVLKDQLFVYDISNMKLLHTMDIIPNPLAICALSSSTEHCYLACQPLHPSSTNTANGSGDLEVYDANTMSLANIVQAHKSPISCVVMNTKGNLIATASEKGTMIRVFSIPNANKIYQFRRGSYAARIYSISFNFVSTLLCVSSDTETVHIFRLSEQEGVDLLKPSHKPSGRVGSLLPDRWTDLWDASRHFASLKLPHAGVRSFVGLSR</sequence>
<dbReference type="SUPFAM" id="SSF50978">
    <property type="entry name" value="WD40 repeat-like"/>
    <property type="match status" value="1"/>
</dbReference>
<dbReference type="EMBL" id="PJQM01003429">
    <property type="protein sequence ID" value="RCH88943.1"/>
    <property type="molecule type" value="Genomic_DNA"/>
</dbReference>
<keyword evidence="5" id="KW-1185">Reference proteome</keyword>
<evidence type="ECO:0000313" key="5">
    <source>
        <dbReference type="Proteomes" id="UP000253551"/>
    </source>
</evidence>
<evidence type="ECO:0000256" key="2">
    <source>
        <dbReference type="ARBA" id="ARBA00022737"/>
    </source>
</evidence>
<comment type="similarity">
    <text evidence="3">Belongs to the WD repeat PROPPIN family.</text>
</comment>
<accession>A0A367JG69</accession>
<dbReference type="InterPro" id="IPR001680">
    <property type="entry name" value="WD40_rpt"/>
</dbReference>
<comment type="caution">
    <text evidence="4">The sequence shown here is derived from an EMBL/GenBank/DDBJ whole genome shotgun (WGS) entry which is preliminary data.</text>
</comment>
<protein>
    <submittedName>
        <fullName evidence="4">Autophagy-protein</fullName>
    </submittedName>
</protein>
<dbReference type="STRING" id="4846.A0A367JG69"/>
<evidence type="ECO:0000256" key="3">
    <source>
        <dbReference type="ARBA" id="ARBA00025740"/>
    </source>
</evidence>
<dbReference type="InterPro" id="IPR015943">
    <property type="entry name" value="WD40/YVTN_repeat-like_dom_sf"/>
</dbReference>
<keyword evidence="2" id="KW-0677">Repeat</keyword>
<dbReference type="PANTHER" id="PTHR11227">
    <property type="entry name" value="WD-REPEAT PROTEIN INTERACTING WITH PHOSPHOINOSIDES WIPI -RELATED"/>
    <property type="match status" value="1"/>
</dbReference>
<proteinExistence type="inferred from homology"/>
<gene>
    <name evidence="4" type="primary">ATG18_1</name>
    <name evidence="4" type="ORF">CU098_004732</name>
</gene>
<keyword evidence="1" id="KW-0853">WD repeat</keyword>
<dbReference type="OrthoDB" id="1667587at2759"/>